<comment type="caution">
    <text evidence="1">The sequence shown here is derived from an EMBL/GenBank/DDBJ whole genome shotgun (WGS) entry which is preliminary data.</text>
</comment>
<sequence>MAVLAQASSSRLVELYDFAGLPSEALDIRAPETGLVTVRGRMGGGGGAFNVGEITVTRASLRSADGVVGHSYCLGTDRKKARIAALVDAHWQNPDRRDLVEQVIIAPLEAEQQQLDEKRIGETAATRVDFFTMVRGED</sequence>
<evidence type="ECO:0000313" key="2">
    <source>
        <dbReference type="Proteomes" id="UP000641137"/>
    </source>
</evidence>
<organism evidence="1 2">
    <name type="scientific">Limoniibacter endophyticus</name>
    <dbReference type="NCBI Taxonomy" id="1565040"/>
    <lineage>
        <taxon>Bacteria</taxon>
        <taxon>Pseudomonadati</taxon>
        <taxon>Pseudomonadota</taxon>
        <taxon>Alphaproteobacteria</taxon>
        <taxon>Hyphomicrobiales</taxon>
        <taxon>Bartonellaceae</taxon>
        <taxon>Limoniibacter</taxon>
    </lineage>
</organism>
<dbReference type="GO" id="GO:0019634">
    <property type="term" value="P:organic phosphonate metabolic process"/>
    <property type="evidence" value="ECO:0007669"/>
    <property type="project" value="InterPro"/>
</dbReference>
<dbReference type="NCBIfam" id="TIGR03293">
    <property type="entry name" value="PhnG_redo"/>
    <property type="match status" value="1"/>
</dbReference>
<dbReference type="GO" id="GO:0015716">
    <property type="term" value="P:organic phosphonate transport"/>
    <property type="evidence" value="ECO:0007669"/>
    <property type="project" value="InterPro"/>
</dbReference>
<gene>
    <name evidence="1" type="ORF">GCM10010136_10300</name>
</gene>
<proteinExistence type="predicted"/>
<evidence type="ECO:0000313" key="1">
    <source>
        <dbReference type="EMBL" id="GHC66842.1"/>
    </source>
</evidence>
<dbReference type="Pfam" id="PF06754">
    <property type="entry name" value="PhnG"/>
    <property type="match status" value="1"/>
</dbReference>
<accession>A0A8J3DM93</accession>
<name>A0A8J3DM93_9HYPH</name>
<dbReference type="Proteomes" id="UP000641137">
    <property type="component" value="Unassembled WGS sequence"/>
</dbReference>
<dbReference type="InterPro" id="IPR009609">
    <property type="entry name" value="Phosphonate_metab_PhnG"/>
</dbReference>
<reference evidence="1" key="1">
    <citation type="journal article" date="2014" name="Int. J. Syst. Evol. Microbiol.">
        <title>Complete genome sequence of Corynebacterium casei LMG S-19264T (=DSM 44701T), isolated from a smear-ripened cheese.</title>
        <authorList>
            <consortium name="US DOE Joint Genome Institute (JGI-PGF)"/>
            <person name="Walter F."/>
            <person name="Albersmeier A."/>
            <person name="Kalinowski J."/>
            <person name="Ruckert C."/>
        </authorList>
    </citation>
    <scope>NUCLEOTIDE SEQUENCE</scope>
    <source>
        <strain evidence="1">KCTC 42097</strain>
    </source>
</reference>
<protein>
    <submittedName>
        <fullName evidence="1">Protein phnG</fullName>
    </submittedName>
</protein>
<reference evidence="1" key="2">
    <citation type="submission" date="2020-09" db="EMBL/GenBank/DDBJ databases">
        <authorList>
            <person name="Sun Q."/>
            <person name="Kim S."/>
        </authorList>
    </citation>
    <scope>NUCLEOTIDE SEQUENCE</scope>
    <source>
        <strain evidence="1">KCTC 42097</strain>
    </source>
</reference>
<keyword evidence="2" id="KW-1185">Reference proteome</keyword>
<dbReference type="AlphaFoldDB" id="A0A8J3DM93"/>
<dbReference type="EMBL" id="BMZO01000003">
    <property type="protein sequence ID" value="GHC66842.1"/>
    <property type="molecule type" value="Genomic_DNA"/>
</dbReference>